<keyword evidence="1" id="KW-1133">Transmembrane helix</keyword>
<evidence type="ECO:0000313" key="2">
    <source>
        <dbReference type="EMBL" id="TWG41065.1"/>
    </source>
</evidence>
<protein>
    <recommendedName>
        <fullName evidence="4">Carbon monoxide dehydrogenase subunit G</fullName>
    </recommendedName>
</protein>
<dbReference type="AlphaFoldDB" id="A0A561XY79"/>
<dbReference type="InterPro" id="IPR023393">
    <property type="entry name" value="START-like_dom_sf"/>
</dbReference>
<dbReference type="SUPFAM" id="SSF55961">
    <property type="entry name" value="Bet v1-like"/>
    <property type="match status" value="1"/>
</dbReference>
<proteinExistence type="predicted"/>
<keyword evidence="1" id="KW-0812">Transmembrane</keyword>
<dbReference type="GeneID" id="51109138"/>
<keyword evidence="1" id="KW-0472">Membrane</keyword>
<dbReference type="EMBL" id="VJWE01000001">
    <property type="protein sequence ID" value="TWG41065.1"/>
    <property type="molecule type" value="Genomic_DNA"/>
</dbReference>
<sequence>MEMQASRTLAVSQQQAWEALNDPEVLKLCIPGCDKVEPTAENLYSVAMALKIGPVSAKFAGKITLSDIVPPESYNIAFDGSGGVAGFGKGNAQVKLVPLPADAAGQASCELHYTVHASVGGKIAQLGQRLIDGAAKSMAEDFFKRFDDEMQRRFPRAEAPPADAAASADAITQPGAVEGGSATQGGGIPAWMWGVGVAALVLLAWWFNRG</sequence>
<dbReference type="PANTHER" id="PTHR38588">
    <property type="entry name" value="BLL0334 PROTEIN"/>
    <property type="match status" value="1"/>
</dbReference>
<dbReference type="RefSeq" id="WP_146869519.1">
    <property type="nucleotide sequence ID" value="NZ_VJWE01000001.1"/>
</dbReference>
<dbReference type="InterPro" id="IPR010419">
    <property type="entry name" value="CO_DH_gsu"/>
</dbReference>
<dbReference type="Pfam" id="PF06240">
    <property type="entry name" value="COXG"/>
    <property type="match status" value="1"/>
</dbReference>
<evidence type="ECO:0000313" key="3">
    <source>
        <dbReference type="Proteomes" id="UP000321485"/>
    </source>
</evidence>
<dbReference type="Gene3D" id="3.30.530.20">
    <property type="match status" value="1"/>
</dbReference>
<evidence type="ECO:0000256" key="1">
    <source>
        <dbReference type="SAM" id="Phobius"/>
    </source>
</evidence>
<dbReference type="Proteomes" id="UP000321485">
    <property type="component" value="Unassembled WGS sequence"/>
</dbReference>
<dbReference type="CDD" id="cd05018">
    <property type="entry name" value="CoxG"/>
    <property type="match status" value="1"/>
</dbReference>
<comment type="caution">
    <text evidence="2">The sequence shown here is derived from an EMBL/GenBank/DDBJ whole genome shotgun (WGS) entry which is preliminary data.</text>
</comment>
<accession>A0A561XY79</accession>
<name>A0A561XY79_ACIDE</name>
<feature type="transmembrane region" description="Helical" evidence="1">
    <location>
        <begin position="190"/>
        <end position="207"/>
    </location>
</feature>
<gene>
    <name evidence="2" type="ORF">ATF69_0048</name>
</gene>
<dbReference type="PANTHER" id="PTHR38588:SF1">
    <property type="entry name" value="BLL0334 PROTEIN"/>
    <property type="match status" value="1"/>
</dbReference>
<reference evidence="2 3" key="1">
    <citation type="journal article" date="2015" name="Stand. Genomic Sci.">
        <title>Genomic Encyclopedia of Bacterial and Archaeal Type Strains, Phase III: the genomes of soil and plant-associated and newly described type strains.</title>
        <authorList>
            <person name="Whitman W.B."/>
            <person name="Woyke T."/>
            <person name="Klenk H.P."/>
            <person name="Zhou Y."/>
            <person name="Lilburn T.G."/>
            <person name="Beck B.J."/>
            <person name="De Vos P."/>
            <person name="Vandamme P."/>
            <person name="Eisen J.A."/>
            <person name="Garrity G."/>
            <person name="Hugenholtz P."/>
            <person name="Kyrpides N.C."/>
        </authorList>
    </citation>
    <scope>NUCLEOTIDE SEQUENCE [LARGE SCALE GENOMIC DNA]</scope>
    <source>
        <strain evidence="2 3">DSM 64</strain>
    </source>
</reference>
<organism evidence="2 3">
    <name type="scientific">Acidovorax delafieldii</name>
    <name type="common">Pseudomonas delafieldii</name>
    <dbReference type="NCBI Taxonomy" id="47920"/>
    <lineage>
        <taxon>Bacteria</taxon>
        <taxon>Pseudomonadati</taxon>
        <taxon>Pseudomonadota</taxon>
        <taxon>Betaproteobacteria</taxon>
        <taxon>Burkholderiales</taxon>
        <taxon>Comamonadaceae</taxon>
        <taxon>Acidovorax</taxon>
    </lineage>
</organism>
<evidence type="ECO:0008006" key="4">
    <source>
        <dbReference type="Google" id="ProtNLM"/>
    </source>
</evidence>